<keyword evidence="1" id="KW-0812">Transmembrane</keyword>
<evidence type="ECO:0000313" key="3">
    <source>
        <dbReference type="EMBL" id="QSF47496.1"/>
    </source>
</evidence>
<dbReference type="InterPro" id="IPR052173">
    <property type="entry name" value="Beta-lactam_resp_regulator"/>
</dbReference>
<gene>
    <name evidence="3" type="ORF">JRJ22_13560</name>
</gene>
<keyword evidence="4" id="KW-1185">Reference proteome</keyword>
<name>A0ABX7LHP1_9BACL</name>
<evidence type="ECO:0000256" key="1">
    <source>
        <dbReference type="SAM" id="Phobius"/>
    </source>
</evidence>
<protein>
    <submittedName>
        <fullName evidence="3">M56 family metallopeptidase</fullName>
    </submittedName>
</protein>
<evidence type="ECO:0000313" key="4">
    <source>
        <dbReference type="Proteomes" id="UP000663452"/>
    </source>
</evidence>
<dbReference type="InterPro" id="IPR008756">
    <property type="entry name" value="Peptidase_M56"/>
</dbReference>
<dbReference type="Proteomes" id="UP000663452">
    <property type="component" value="Chromosome"/>
</dbReference>
<reference evidence="3 4" key="1">
    <citation type="submission" date="2021-02" db="EMBL/GenBank/DDBJ databases">
        <title>Paenibacillus tianjinensis sp. nov.</title>
        <authorList>
            <person name="Liu H."/>
        </authorList>
    </citation>
    <scope>NUCLEOTIDE SEQUENCE [LARGE SCALE GENOMIC DNA]</scope>
    <source>
        <strain evidence="3 4">TB2019</strain>
    </source>
</reference>
<dbReference type="PANTHER" id="PTHR34978:SF3">
    <property type="entry name" value="SLR0241 PROTEIN"/>
    <property type="match status" value="1"/>
</dbReference>
<feature type="domain" description="Peptidase M56" evidence="2">
    <location>
        <begin position="58"/>
        <end position="253"/>
    </location>
</feature>
<sequence>MKYLTLRLPRQTKLALITLGITGVLVIVLLGYNVLHQIQDVPIKSNLLKMISALVADTFTNHIVWELVLNALVIFSLTAFGKNIIQQMRLYRSWNRYVNAYRDLEMFNSVVAKFKLEKIRFVILNETKMIAMTIGFLKPKIVLSSYVLERFDENELEAIIYHELYHYKSRHPLQLFILNVVADCLAFLPVVKELVQHYKVWMELLADRYSIKRMGSEVPISHVLLAVLKNEQLKNQALGVHFANEAINYRLMQLIEPNKKINIPLFNWKKLTASLFMLQVMLSIFIYSCV</sequence>
<dbReference type="Pfam" id="PF05569">
    <property type="entry name" value="Peptidase_M56"/>
    <property type="match status" value="1"/>
</dbReference>
<keyword evidence="1" id="KW-0472">Membrane</keyword>
<dbReference type="PANTHER" id="PTHR34978">
    <property type="entry name" value="POSSIBLE SENSOR-TRANSDUCER PROTEIN BLAR"/>
    <property type="match status" value="1"/>
</dbReference>
<proteinExistence type="predicted"/>
<dbReference type="Gene3D" id="3.30.2010.10">
    <property type="entry name" value="Metalloproteases ('zincins'), catalytic domain"/>
    <property type="match status" value="1"/>
</dbReference>
<feature type="transmembrane region" description="Helical" evidence="1">
    <location>
        <begin position="12"/>
        <end position="35"/>
    </location>
</feature>
<feature type="transmembrane region" description="Helical" evidence="1">
    <location>
        <begin position="63"/>
        <end position="85"/>
    </location>
</feature>
<organism evidence="3 4">
    <name type="scientific">Paenibacillus tianjinensis</name>
    <dbReference type="NCBI Taxonomy" id="2810347"/>
    <lineage>
        <taxon>Bacteria</taxon>
        <taxon>Bacillati</taxon>
        <taxon>Bacillota</taxon>
        <taxon>Bacilli</taxon>
        <taxon>Bacillales</taxon>
        <taxon>Paenibacillaceae</taxon>
        <taxon>Paenibacillus</taxon>
    </lineage>
</organism>
<dbReference type="RefSeq" id="WP_054940703.1">
    <property type="nucleotide sequence ID" value="NZ_CP070969.1"/>
</dbReference>
<accession>A0ABX7LHP1</accession>
<keyword evidence="1" id="KW-1133">Transmembrane helix</keyword>
<dbReference type="CDD" id="cd07326">
    <property type="entry name" value="M56_BlaR1_MecR1_like"/>
    <property type="match status" value="1"/>
</dbReference>
<evidence type="ECO:0000259" key="2">
    <source>
        <dbReference type="Pfam" id="PF05569"/>
    </source>
</evidence>
<dbReference type="EMBL" id="CP070969">
    <property type="protein sequence ID" value="QSF47496.1"/>
    <property type="molecule type" value="Genomic_DNA"/>
</dbReference>